<dbReference type="Proteomes" id="UP000248688">
    <property type="component" value="Chromosome"/>
</dbReference>
<feature type="transmembrane region" description="Helical" evidence="1">
    <location>
        <begin position="119"/>
        <end position="136"/>
    </location>
</feature>
<accession>A0A2Z4INC4</accession>
<evidence type="ECO:0000256" key="1">
    <source>
        <dbReference type="SAM" id="Phobius"/>
    </source>
</evidence>
<evidence type="ECO:0000313" key="3">
    <source>
        <dbReference type="Proteomes" id="UP000248688"/>
    </source>
</evidence>
<keyword evidence="1" id="KW-1133">Transmembrane helix</keyword>
<dbReference type="KEGG" id="est:DN752_19955"/>
<keyword evidence="1" id="KW-0472">Membrane</keyword>
<gene>
    <name evidence="2" type="ORF">DN752_19955</name>
</gene>
<dbReference type="AlphaFoldDB" id="A0A2Z4INC4"/>
<proteinExistence type="predicted"/>
<organism evidence="2 3">
    <name type="scientific">Echinicola strongylocentroti</name>
    <dbReference type="NCBI Taxonomy" id="1795355"/>
    <lineage>
        <taxon>Bacteria</taxon>
        <taxon>Pseudomonadati</taxon>
        <taxon>Bacteroidota</taxon>
        <taxon>Cytophagia</taxon>
        <taxon>Cytophagales</taxon>
        <taxon>Cyclobacteriaceae</taxon>
        <taxon>Echinicola</taxon>
    </lineage>
</organism>
<dbReference type="RefSeq" id="WP_112785603.1">
    <property type="nucleotide sequence ID" value="NZ_CP030041.1"/>
</dbReference>
<feature type="transmembrane region" description="Helical" evidence="1">
    <location>
        <begin position="92"/>
        <end position="112"/>
    </location>
</feature>
<name>A0A2Z4INC4_9BACT</name>
<dbReference type="Pfam" id="PF14897">
    <property type="entry name" value="EpsG"/>
    <property type="match status" value="1"/>
</dbReference>
<keyword evidence="3" id="KW-1185">Reference proteome</keyword>
<reference evidence="2 3" key="1">
    <citation type="submission" date="2018-06" db="EMBL/GenBank/DDBJ databases">
        <title>Echinicola strongylocentroti sp. nov., isolated from a sea urchin Strongylocentrotus intermedius.</title>
        <authorList>
            <person name="Bae S.S."/>
        </authorList>
    </citation>
    <scope>NUCLEOTIDE SEQUENCE [LARGE SCALE GENOMIC DNA]</scope>
    <source>
        <strain evidence="2 3">MEBiC08714</strain>
    </source>
</reference>
<feature type="transmembrane region" description="Helical" evidence="1">
    <location>
        <begin position="289"/>
        <end position="306"/>
    </location>
</feature>
<feature type="transmembrane region" description="Helical" evidence="1">
    <location>
        <begin position="250"/>
        <end position="269"/>
    </location>
</feature>
<dbReference type="InterPro" id="IPR049458">
    <property type="entry name" value="EpsG-like"/>
</dbReference>
<keyword evidence="1" id="KW-0812">Transmembrane</keyword>
<feature type="transmembrane region" description="Helical" evidence="1">
    <location>
        <begin position="312"/>
        <end position="330"/>
    </location>
</feature>
<feature type="transmembrane region" description="Helical" evidence="1">
    <location>
        <begin position="335"/>
        <end position="352"/>
    </location>
</feature>
<feature type="transmembrane region" description="Helical" evidence="1">
    <location>
        <begin position="169"/>
        <end position="190"/>
    </location>
</feature>
<sequence>MGIYLFIYLWVASLTFVYFELTEKYRKQLKIAFYLLIIFLIFVTILRREVGTDYETYLRIYENSPTLSQFFRKPFNGVIEPGYSFLNVIAKISSLGFPFVSFVCICLILYNYHAASRHFNLNFYLVFLTYVGLYFFSHNFNVIRHGVATSFIWHSFSLLVNKNNKKNSIALLVISSFFHYMSLLFIPFLWIMNKKISYKIIIGTLVFSIFLILTKLDLVTKVLDYLFYWSPKYQFYKSVYYINVGAEGNYGIAMGVIFNLLLIFSLIIVKARENTSKSSSDVNKIIFNGFYFSLLFLLLLSFNGVFAERIGGVFYVSLIFLLPLIFKMYFDERKVRFLFSMIFVLYIGMYYFKGISVKEADGEYQYLPYKSVINLNG</sequence>
<feature type="transmembrane region" description="Helical" evidence="1">
    <location>
        <begin position="6"/>
        <end position="22"/>
    </location>
</feature>
<dbReference type="EMBL" id="CP030041">
    <property type="protein sequence ID" value="AWW32230.1"/>
    <property type="molecule type" value="Genomic_DNA"/>
</dbReference>
<feature type="transmembrane region" description="Helical" evidence="1">
    <location>
        <begin position="29"/>
        <end position="46"/>
    </location>
</feature>
<protein>
    <recommendedName>
        <fullName evidence="4">EpsG family protein</fullName>
    </recommendedName>
</protein>
<evidence type="ECO:0008006" key="4">
    <source>
        <dbReference type="Google" id="ProtNLM"/>
    </source>
</evidence>
<evidence type="ECO:0000313" key="2">
    <source>
        <dbReference type="EMBL" id="AWW32230.1"/>
    </source>
</evidence>
<feature type="transmembrane region" description="Helical" evidence="1">
    <location>
        <begin position="196"/>
        <end position="213"/>
    </location>
</feature>